<feature type="transmembrane region" description="Helical" evidence="8">
    <location>
        <begin position="20"/>
        <end position="41"/>
    </location>
</feature>
<dbReference type="GO" id="GO:0005886">
    <property type="term" value="C:plasma membrane"/>
    <property type="evidence" value="ECO:0007669"/>
    <property type="project" value="UniProtKB-SubCell"/>
</dbReference>
<keyword evidence="4" id="KW-1003">Cell membrane</keyword>
<dbReference type="PANTHER" id="PTHR43744:SF8">
    <property type="entry name" value="SN-GLYCEROL-3-PHOSPHATE TRANSPORT SYSTEM PERMEASE PROTEIN UGPE"/>
    <property type="match status" value="1"/>
</dbReference>
<dbReference type="InterPro" id="IPR035906">
    <property type="entry name" value="MetI-like_sf"/>
</dbReference>
<dbReference type="OrthoDB" id="356811at2"/>
<feature type="transmembrane region" description="Helical" evidence="8">
    <location>
        <begin position="123"/>
        <end position="146"/>
    </location>
</feature>
<dbReference type="CDD" id="cd06261">
    <property type="entry name" value="TM_PBP2"/>
    <property type="match status" value="1"/>
</dbReference>
<evidence type="ECO:0000256" key="7">
    <source>
        <dbReference type="ARBA" id="ARBA00023136"/>
    </source>
</evidence>
<name>A0A0B7GZZ8_TREPH</name>
<evidence type="ECO:0000313" key="12">
    <source>
        <dbReference type="Proteomes" id="UP000042527"/>
    </source>
</evidence>
<comment type="similarity">
    <text evidence="8">Belongs to the binding-protein-dependent transport system permease family.</text>
</comment>
<feature type="transmembrane region" description="Helical" evidence="8">
    <location>
        <begin position="173"/>
        <end position="192"/>
    </location>
</feature>
<evidence type="ECO:0000256" key="2">
    <source>
        <dbReference type="ARBA" id="ARBA00020515"/>
    </source>
</evidence>
<keyword evidence="7 8" id="KW-0472">Membrane</keyword>
<dbReference type="GeneID" id="57752538"/>
<protein>
    <recommendedName>
        <fullName evidence="2">sn-glycerol-3-phosphate transport system permease protein UgpE</fullName>
    </recommendedName>
</protein>
<dbReference type="Pfam" id="PF00528">
    <property type="entry name" value="BPD_transp_1"/>
    <property type="match status" value="1"/>
</dbReference>
<dbReference type="PANTHER" id="PTHR43744">
    <property type="entry name" value="ABC TRANSPORTER PERMEASE PROTEIN MG189-RELATED-RELATED"/>
    <property type="match status" value="1"/>
</dbReference>
<dbReference type="SUPFAM" id="SSF161098">
    <property type="entry name" value="MetI-like"/>
    <property type="match status" value="1"/>
</dbReference>
<sequence length="332" mass="37527">MNDKNIFTKKINPFVLKKRINNFFVTLIRTVLIICLCYLILAPLLKNIVVAFTYPLDLGLSTAVWVPTRLSVENWYVAYLVLHYKTSLPYTILHTAIITVLQTVCAAMAGYSFARLHFRFRDFFFVCVLLTIIVPVKIFMLPQYLYFKEFDILGIFRLITGAPLNLLNSSTSIYIMAAFGMGLKGGLFVYIFRQSFRGLPKALEEAAYIDGAGFIQTFTKIVIPSSVTAILTVCVLSFAWNWNDAYFIKLFDQRNTNHLMLAFTKAAASIDEAIAAISTQIPPNFAFLLKNPVYEDAISRVAALLVFLPLIIFFLIIQKKFVQGVERSGLVG</sequence>
<dbReference type="InterPro" id="IPR000515">
    <property type="entry name" value="MetI-like"/>
</dbReference>
<keyword evidence="5 8" id="KW-0812">Transmembrane</keyword>
<feature type="domain" description="ABC transmembrane type-1" evidence="9">
    <location>
        <begin position="88"/>
        <end position="317"/>
    </location>
</feature>
<gene>
    <name evidence="11" type="ORF">FUT82_12720</name>
    <name evidence="10" type="ORF">TPHV1_70095</name>
</gene>
<dbReference type="GO" id="GO:0055085">
    <property type="term" value="P:transmembrane transport"/>
    <property type="evidence" value="ECO:0007669"/>
    <property type="project" value="InterPro"/>
</dbReference>
<organism evidence="10 12">
    <name type="scientific">Treponema phagedenis</name>
    <dbReference type="NCBI Taxonomy" id="162"/>
    <lineage>
        <taxon>Bacteria</taxon>
        <taxon>Pseudomonadati</taxon>
        <taxon>Spirochaetota</taxon>
        <taxon>Spirochaetia</taxon>
        <taxon>Spirochaetales</taxon>
        <taxon>Treponemataceae</taxon>
        <taxon>Treponema</taxon>
    </lineage>
</organism>
<evidence type="ECO:0000256" key="4">
    <source>
        <dbReference type="ARBA" id="ARBA00022475"/>
    </source>
</evidence>
<comment type="subcellular location">
    <subcellularLocation>
        <location evidence="1 8">Cell membrane</location>
        <topology evidence="1 8">Multi-pass membrane protein</topology>
    </subcellularLocation>
</comment>
<proteinExistence type="inferred from homology"/>
<reference evidence="12" key="1">
    <citation type="submission" date="2015-01" db="EMBL/GenBank/DDBJ databases">
        <authorList>
            <person name="Manzoor Shahid"/>
            <person name="Zubair Saima"/>
        </authorList>
    </citation>
    <scope>NUCLEOTIDE SEQUENCE [LARGE SCALE GENOMIC DNA]</scope>
    <source>
        <strain evidence="12">V1</strain>
    </source>
</reference>
<keyword evidence="12" id="KW-1185">Reference proteome</keyword>
<evidence type="ECO:0000313" key="13">
    <source>
        <dbReference type="Proteomes" id="UP000323594"/>
    </source>
</evidence>
<evidence type="ECO:0000256" key="6">
    <source>
        <dbReference type="ARBA" id="ARBA00022989"/>
    </source>
</evidence>
<keyword evidence="6 8" id="KW-1133">Transmembrane helix</keyword>
<reference evidence="11 13" key="3">
    <citation type="submission" date="2019-08" db="EMBL/GenBank/DDBJ databases">
        <authorList>
            <person name="Kuhnert P."/>
        </authorList>
    </citation>
    <scope>NUCLEOTIDE SEQUENCE [LARGE SCALE GENOMIC DNA]</scope>
    <source>
        <strain evidence="11 13">B36.5</strain>
    </source>
</reference>
<evidence type="ECO:0000256" key="5">
    <source>
        <dbReference type="ARBA" id="ARBA00022692"/>
    </source>
</evidence>
<evidence type="ECO:0000313" key="10">
    <source>
        <dbReference type="EMBL" id="CEM63232.1"/>
    </source>
</evidence>
<dbReference type="Proteomes" id="UP000042527">
    <property type="component" value="Unassembled WGS sequence"/>
</dbReference>
<feature type="transmembrane region" description="Helical" evidence="8">
    <location>
        <begin position="88"/>
        <end position="111"/>
    </location>
</feature>
<reference evidence="10" key="2">
    <citation type="submission" date="2015-01" db="EMBL/GenBank/DDBJ databases">
        <authorList>
            <person name="Xiang T."/>
            <person name="Song Y."/>
            <person name="Huang L."/>
            <person name="Wang B."/>
            <person name="Wu P."/>
        </authorList>
    </citation>
    <scope>NUCLEOTIDE SEQUENCE [LARGE SCALE GENOMIC DNA]</scope>
    <source>
        <strain evidence="10">V1</strain>
    </source>
</reference>
<keyword evidence="3 8" id="KW-0813">Transport</keyword>
<dbReference type="PROSITE" id="PS50928">
    <property type="entry name" value="ABC_TM1"/>
    <property type="match status" value="1"/>
</dbReference>
<dbReference type="AlphaFoldDB" id="A0A0B7GZZ8"/>
<evidence type="ECO:0000256" key="3">
    <source>
        <dbReference type="ARBA" id="ARBA00022448"/>
    </source>
</evidence>
<dbReference type="EMBL" id="CDNC01000049">
    <property type="protein sequence ID" value="CEM63232.1"/>
    <property type="molecule type" value="Genomic_DNA"/>
</dbReference>
<dbReference type="Gene3D" id="1.10.3720.10">
    <property type="entry name" value="MetI-like"/>
    <property type="match status" value="1"/>
</dbReference>
<dbReference type="Proteomes" id="UP000323594">
    <property type="component" value="Chromosome"/>
</dbReference>
<evidence type="ECO:0000313" key="11">
    <source>
        <dbReference type="EMBL" id="QEJ98771.1"/>
    </source>
</evidence>
<evidence type="ECO:0000256" key="1">
    <source>
        <dbReference type="ARBA" id="ARBA00004651"/>
    </source>
</evidence>
<evidence type="ECO:0000256" key="8">
    <source>
        <dbReference type="RuleBase" id="RU363032"/>
    </source>
</evidence>
<evidence type="ECO:0000259" key="9">
    <source>
        <dbReference type="PROSITE" id="PS50928"/>
    </source>
</evidence>
<accession>A0A0B7GZZ8</accession>
<dbReference type="EMBL" id="CP042817">
    <property type="protein sequence ID" value="QEJ98771.1"/>
    <property type="molecule type" value="Genomic_DNA"/>
</dbReference>
<dbReference type="RefSeq" id="WP_002701048.1">
    <property type="nucleotide sequence ID" value="NZ_CDNC01000049.1"/>
</dbReference>
<feature type="transmembrane region" description="Helical" evidence="8">
    <location>
        <begin position="221"/>
        <end position="242"/>
    </location>
</feature>
<feature type="transmembrane region" description="Helical" evidence="8">
    <location>
        <begin position="297"/>
        <end position="317"/>
    </location>
</feature>